<dbReference type="SUPFAM" id="SSF53756">
    <property type="entry name" value="UDP-Glycosyltransferase/glycogen phosphorylase"/>
    <property type="match status" value="1"/>
</dbReference>
<dbReference type="EMBL" id="ML977571">
    <property type="protein sequence ID" value="KAF2003674.1"/>
    <property type="molecule type" value="Genomic_DNA"/>
</dbReference>
<organism evidence="9 10">
    <name type="scientific">Amniculicola lignicola CBS 123094</name>
    <dbReference type="NCBI Taxonomy" id="1392246"/>
    <lineage>
        <taxon>Eukaryota</taxon>
        <taxon>Fungi</taxon>
        <taxon>Dikarya</taxon>
        <taxon>Ascomycota</taxon>
        <taxon>Pezizomycotina</taxon>
        <taxon>Dothideomycetes</taxon>
        <taxon>Pleosporomycetidae</taxon>
        <taxon>Pleosporales</taxon>
        <taxon>Amniculicolaceae</taxon>
        <taxon>Amniculicola</taxon>
    </lineage>
</organism>
<protein>
    <recommendedName>
        <fullName evidence="3 7">UDP-N-acetylglucosamine transferase subunit ALG13</fullName>
        <ecNumber evidence="2 7">2.4.1.141</ecNumber>
    </recommendedName>
    <alternativeName>
        <fullName evidence="5 7">Asparagine-linked glycosylation protein 13</fullName>
    </alternativeName>
</protein>
<dbReference type="PANTHER" id="PTHR47043">
    <property type="entry name" value="UDP-N-ACETYLGLUCOSAMINE TRANSFERASE SUBUNIT ALG13"/>
    <property type="match status" value="1"/>
</dbReference>
<comment type="subcellular location">
    <subcellularLocation>
        <location evidence="7">Endoplasmic reticulum</location>
    </subcellularLocation>
</comment>
<dbReference type="OrthoDB" id="20273at2759"/>
<evidence type="ECO:0000256" key="1">
    <source>
        <dbReference type="ARBA" id="ARBA00011198"/>
    </source>
</evidence>
<dbReference type="GO" id="GO:0004577">
    <property type="term" value="F:N-acetylglucosaminyldiphosphodolichol N-acetylglucosaminyltransferase activity"/>
    <property type="evidence" value="ECO:0007669"/>
    <property type="project" value="UniProtKB-EC"/>
</dbReference>
<keyword evidence="7" id="KW-0256">Endoplasmic reticulum</keyword>
<accession>A0A6A5WRV3</accession>
<sequence>MAADKICFVTTGATAPFIALIEAVLKPDFLDAIREAGYTRLLVQHGTAKQTFDTGASIASIHLDHNPGGGRLVINGFDFSDNGLVDQFKLVQKAKGLVISHAGSGTILAVLRYGLPLIVVPNTQLLDNHQDELATAMEKSNYLLKGDVNNLAKMIPLAEGFRIAQASFPPITSGKHRETKTFAAIMDESLGFME</sequence>
<dbReference type="PANTHER" id="PTHR47043:SF1">
    <property type="entry name" value="UDP-N-ACETYLGLUCOSAMINE TRANSFERASE SUBUNIT ALG13"/>
    <property type="match status" value="1"/>
</dbReference>
<dbReference type="GO" id="GO:0043541">
    <property type="term" value="C:UDP-N-acetylglucosamine transferase complex"/>
    <property type="evidence" value="ECO:0007669"/>
    <property type="project" value="TreeGrafter"/>
</dbReference>
<evidence type="ECO:0000256" key="3">
    <source>
        <dbReference type="ARBA" id="ARBA00017468"/>
    </source>
</evidence>
<dbReference type="GO" id="GO:0006488">
    <property type="term" value="P:dolichol-linked oligosaccharide biosynthetic process"/>
    <property type="evidence" value="ECO:0007669"/>
    <property type="project" value="TreeGrafter"/>
</dbReference>
<name>A0A6A5WRV3_9PLEO</name>
<reference evidence="9" key="1">
    <citation type="journal article" date="2020" name="Stud. Mycol.">
        <title>101 Dothideomycetes genomes: a test case for predicting lifestyles and emergence of pathogens.</title>
        <authorList>
            <person name="Haridas S."/>
            <person name="Albert R."/>
            <person name="Binder M."/>
            <person name="Bloem J."/>
            <person name="Labutti K."/>
            <person name="Salamov A."/>
            <person name="Andreopoulos B."/>
            <person name="Baker S."/>
            <person name="Barry K."/>
            <person name="Bills G."/>
            <person name="Bluhm B."/>
            <person name="Cannon C."/>
            <person name="Castanera R."/>
            <person name="Culley D."/>
            <person name="Daum C."/>
            <person name="Ezra D."/>
            <person name="Gonzalez J."/>
            <person name="Henrissat B."/>
            <person name="Kuo A."/>
            <person name="Liang C."/>
            <person name="Lipzen A."/>
            <person name="Lutzoni F."/>
            <person name="Magnuson J."/>
            <person name="Mondo S."/>
            <person name="Nolan M."/>
            <person name="Ohm R."/>
            <person name="Pangilinan J."/>
            <person name="Park H.-J."/>
            <person name="Ramirez L."/>
            <person name="Alfaro M."/>
            <person name="Sun H."/>
            <person name="Tritt A."/>
            <person name="Yoshinaga Y."/>
            <person name="Zwiers L.-H."/>
            <person name="Turgeon B."/>
            <person name="Goodwin S."/>
            <person name="Spatafora J."/>
            <person name="Crous P."/>
            <person name="Grigoriev I."/>
        </authorList>
    </citation>
    <scope>NUCLEOTIDE SEQUENCE</scope>
    <source>
        <strain evidence="9">CBS 123094</strain>
    </source>
</reference>
<dbReference type="Gene3D" id="3.40.50.2000">
    <property type="entry name" value="Glycogen Phosphorylase B"/>
    <property type="match status" value="1"/>
</dbReference>
<dbReference type="InterPro" id="IPR007235">
    <property type="entry name" value="Glyco_trans_28_C"/>
</dbReference>
<comment type="subunit">
    <text evidence="1 7">Heterodimer with ALG14 to form a functional enzyme.</text>
</comment>
<comment type="similarity">
    <text evidence="7">Belongs to the glycosyltransferase 28 family.</text>
</comment>
<dbReference type="EC" id="2.4.1.141" evidence="2 7"/>
<evidence type="ECO:0000256" key="7">
    <source>
        <dbReference type="RuleBase" id="RU362128"/>
    </source>
</evidence>
<evidence type="ECO:0000313" key="9">
    <source>
        <dbReference type="EMBL" id="KAF2003674.1"/>
    </source>
</evidence>
<evidence type="ECO:0000313" key="10">
    <source>
        <dbReference type="Proteomes" id="UP000799779"/>
    </source>
</evidence>
<dbReference type="Pfam" id="PF04101">
    <property type="entry name" value="Glyco_tran_28_C"/>
    <property type="match status" value="1"/>
</dbReference>
<evidence type="ECO:0000256" key="2">
    <source>
        <dbReference type="ARBA" id="ARBA00012614"/>
    </source>
</evidence>
<comment type="catalytic activity">
    <reaction evidence="6">
        <text>an N-acetyl-alpha-D-glucosaminyl-diphospho-di-trans,poly-cis-dolichol + UDP-N-acetyl-alpha-D-glucosamine = an N,N'-diacetylchitobiosyl-diphospho-di-trans,poly-cis-dolichol + UDP + H(+)</text>
        <dbReference type="Rhea" id="RHEA:23380"/>
        <dbReference type="Rhea" id="RHEA-COMP:19507"/>
        <dbReference type="Rhea" id="RHEA-COMP:19510"/>
        <dbReference type="ChEBI" id="CHEBI:15378"/>
        <dbReference type="ChEBI" id="CHEBI:57269"/>
        <dbReference type="ChEBI" id="CHEBI:57705"/>
        <dbReference type="ChEBI" id="CHEBI:58223"/>
        <dbReference type="ChEBI" id="CHEBI:58427"/>
        <dbReference type="EC" id="2.4.1.141"/>
    </reaction>
</comment>
<gene>
    <name evidence="7" type="primary">ALG13</name>
    <name evidence="9" type="ORF">P154DRAFT_532046</name>
</gene>
<dbReference type="Proteomes" id="UP000799779">
    <property type="component" value="Unassembled WGS sequence"/>
</dbReference>
<keyword evidence="7 9" id="KW-0808">Transferase</keyword>
<evidence type="ECO:0000259" key="8">
    <source>
        <dbReference type="Pfam" id="PF04101"/>
    </source>
</evidence>
<keyword evidence="7" id="KW-0328">Glycosyltransferase</keyword>
<dbReference type="InterPro" id="IPR052474">
    <property type="entry name" value="UDP-GlcNAc_transferase"/>
</dbReference>
<evidence type="ECO:0000256" key="4">
    <source>
        <dbReference type="ARBA" id="ARBA00024804"/>
    </source>
</evidence>
<keyword evidence="10" id="KW-1185">Reference proteome</keyword>
<dbReference type="AlphaFoldDB" id="A0A6A5WRV3"/>
<feature type="domain" description="Glycosyl transferase family 28 C-terminal" evidence="8">
    <location>
        <begin position="7"/>
        <end position="142"/>
    </location>
</feature>
<proteinExistence type="inferred from homology"/>
<evidence type="ECO:0000256" key="5">
    <source>
        <dbReference type="ARBA" id="ARBA00032061"/>
    </source>
</evidence>
<evidence type="ECO:0000256" key="6">
    <source>
        <dbReference type="ARBA" id="ARBA00048184"/>
    </source>
</evidence>
<comment type="function">
    <text evidence="4 7">Involved in protein N-glycosylation. Essential for the second step of the dolichol-linked oligosaccharide pathway.</text>
</comment>